<gene>
    <name evidence="1" type="ORF">BE15_32675</name>
</gene>
<dbReference type="OrthoDB" id="5505411at2"/>
<evidence type="ECO:0000313" key="2">
    <source>
        <dbReference type="Proteomes" id="UP000075260"/>
    </source>
</evidence>
<dbReference type="AlphaFoldDB" id="A0A150QHP4"/>
<organism evidence="1 2">
    <name type="scientific">Sorangium cellulosum</name>
    <name type="common">Polyangium cellulosum</name>
    <dbReference type="NCBI Taxonomy" id="56"/>
    <lineage>
        <taxon>Bacteria</taxon>
        <taxon>Pseudomonadati</taxon>
        <taxon>Myxococcota</taxon>
        <taxon>Polyangia</taxon>
        <taxon>Polyangiales</taxon>
        <taxon>Polyangiaceae</taxon>
        <taxon>Sorangium</taxon>
    </lineage>
</organism>
<protein>
    <submittedName>
        <fullName evidence="1">Uncharacterized protein</fullName>
    </submittedName>
</protein>
<dbReference type="Proteomes" id="UP000075260">
    <property type="component" value="Unassembled WGS sequence"/>
</dbReference>
<comment type="caution">
    <text evidence="1">The sequence shown here is derived from an EMBL/GenBank/DDBJ whole genome shotgun (WGS) entry which is preliminary data.</text>
</comment>
<reference evidence="1 2" key="1">
    <citation type="submission" date="2014-02" db="EMBL/GenBank/DDBJ databases">
        <title>The small core and large imbalanced accessory genome model reveals a collaborative survival strategy of Sorangium cellulosum strains in nature.</title>
        <authorList>
            <person name="Han K."/>
            <person name="Peng R."/>
            <person name="Blom J."/>
            <person name="Li Y.-Z."/>
        </authorList>
    </citation>
    <scope>NUCLEOTIDE SEQUENCE [LARGE SCALE GENOMIC DNA]</scope>
    <source>
        <strain evidence="1 2">So0008-312</strain>
    </source>
</reference>
<sequence length="188" mass="21039">MPRTKPSTWTTWEDMPIEEFRARHRKAKEKVSLFVAEIDEIFPGLVTLTAEQRKVAPRLRDGEHPMLLKILDVAEKKPALFESLADEDDGMNPGELETQLLRDRIEKHSLFLELGETLEPLSGKVSDTTLYLATKFREVLSAAYRIAKAHAAMDKTVNGIIAPVIDFMRKGAVAAAATRAAKRAQQEG</sequence>
<evidence type="ECO:0000313" key="1">
    <source>
        <dbReference type="EMBL" id="KYF67474.1"/>
    </source>
</evidence>
<dbReference type="RefSeq" id="WP_061609836.1">
    <property type="nucleotide sequence ID" value="NZ_JEMA01000647.1"/>
</dbReference>
<name>A0A150QHP4_SORCE</name>
<proteinExistence type="predicted"/>
<dbReference type="EMBL" id="JEMA01000647">
    <property type="protein sequence ID" value="KYF67474.1"/>
    <property type="molecule type" value="Genomic_DNA"/>
</dbReference>
<accession>A0A150QHP4</accession>